<dbReference type="Proteomes" id="UP001642360">
    <property type="component" value="Unassembled WGS sequence"/>
</dbReference>
<organism evidence="1 2">
    <name type="scientific">Ilex paraguariensis</name>
    <name type="common">yerba mate</name>
    <dbReference type="NCBI Taxonomy" id="185542"/>
    <lineage>
        <taxon>Eukaryota</taxon>
        <taxon>Viridiplantae</taxon>
        <taxon>Streptophyta</taxon>
        <taxon>Embryophyta</taxon>
        <taxon>Tracheophyta</taxon>
        <taxon>Spermatophyta</taxon>
        <taxon>Magnoliopsida</taxon>
        <taxon>eudicotyledons</taxon>
        <taxon>Gunneridae</taxon>
        <taxon>Pentapetalae</taxon>
        <taxon>asterids</taxon>
        <taxon>campanulids</taxon>
        <taxon>Aquifoliales</taxon>
        <taxon>Aquifoliaceae</taxon>
        <taxon>Ilex</taxon>
    </lineage>
</organism>
<keyword evidence="2" id="KW-1185">Reference proteome</keyword>
<name>A0ABC8T2A9_9AQUA</name>
<evidence type="ECO:0000313" key="2">
    <source>
        <dbReference type="Proteomes" id="UP001642360"/>
    </source>
</evidence>
<accession>A0ABC8T2A9</accession>
<comment type="caution">
    <text evidence="1">The sequence shown here is derived from an EMBL/GenBank/DDBJ whole genome shotgun (WGS) entry which is preliminary data.</text>
</comment>
<dbReference type="AlphaFoldDB" id="A0ABC8T2A9"/>
<protein>
    <submittedName>
        <fullName evidence="1">Uncharacterized protein</fullName>
    </submittedName>
</protein>
<proteinExistence type="predicted"/>
<feature type="non-terminal residue" evidence="1">
    <location>
        <position position="1"/>
    </location>
</feature>
<evidence type="ECO:0000313" key="1">
    <source>
        <dbReference type="EMBL" id="CAK9163559.1"/>
    </source>
</evidence>
<reference evidence="1 2" key="1">
    <citation type="submission" date="2024-02" db="EMBL/GenBank/DDBJ databases">
        <authorList>
            <person name="Vignale AGUSTIN F."/>
            <person name="Sosa J E."/>
            <person name="Modenutti C."/>
        </authorList>
    </citation>
    <scope>NUCLEOTIDE SEQUENCE [LARGE SCALE GENOMIC DNA]</scope>
</reference>
<gene>
    <name evidence="1" type="ORF">ILEXP_LOCUS32612</name>
</gene>
<dbReference type="EMBL" id="CAUOFW020004058">
    <property type="protein sequence ID" value="CAK9163559.1"/>
    <property type="molecule type" value="Genomic_DNA"/>
</dbReference>
<sequence>LSLFTVREQRREAAVPSPKFMAWSLPPPFLSLPHPLPLSLFSFFDGIIRESTQSKLLGIQTHHSEKSVGVSLTIHLFLVEGLQLEAGREVVAPKSKSSSKRVVSGCKEEVAAMQGLYQPDTEGSLSNQ</sequence>